<reference evidence="2" key="1">
    <citation type="submission" date="2018-01" db="EMBL/GenBank/DDBJ databases">
        <title>An insight into the sialome of Amazonian anophelines.</title>
        <authorList>
            <person name="Ribeiro J.M."/>
            <person name="Scarpassa V."/>
            <person name="Calvo E."/>
        </authorList>
    </citation>
    <scope>NUCLEOTIDE SEQUENCE</scope>
    <source>
        <tissue evidence="2">Salivary glands</tissue>
    </source>
</reference>
<dbReference type="EMBL" id="GGFK01015565">
    <property type="protein sequence ID" value="MBW48886.1"/>
    <property type="molecule type" value="Transcribed_RNA"/>
</dbReference>
<organism evidence="2">
    <name type="scientific">Anopheles triannulatus</name>
    <dbReference type="NCBI Taxonomy" id="58253"/>
    <lineage>
        <taxon>Eukaryota</taxon>
        <taxon>Metazoa</taxon>
        <taxon>Ecdysozoa</taxon>
        <taxon>Arthropoda</taxon>
        <taxon>Hexapoda</taxon>
        <taxon>Insecta</taxon>
        <taxon>Pterygota</taxon>
        <taxon>Neoptera</taxon>
        <taxon>Endopterygota</taxon>
        <taxon>Diptera</taxon>
        <taxon>Nematocera</taxon>
        <taxon>Culicoidea</taxon>
        <taxon>Culicidae</taxon>
        <taxon>Anophelinae</taxon>
        <taxon>Anopheles</taxon>
    </lineage>
</organism>
<feature type="chain" id="PRO_5014805069" evidence="1">
    <location>
        <begin position="17"/>
        <end position="70"/>
    </location>
</feature>
<accession>A0A2M4B779</accession>
<keyword evidence="1" id="KW-0732">Signal</keyword>
<sequence length="70" mass="8165">MRVWLLWSCLNRLCACVLDGDFPHRRRVHTSSSWGYAIPKTGFTRADEAGDRSNERKPAATWRRLARRCC</sequence>
<evidence type="ECO:0000256" key="1">
    <source>
        <dbReference type="SAM" id="SignalP"/>
    </source>
</evidence>
<feature type="signal peptide" evidence="1">
    <location>
        <begin position="1"/>
        <end position="16"/>
    </location>
</feature>
<proteinExistence type="predicted"/>
<protein>
    <submittedName>
        <fullName evidence="2">Putative secreted protein</fullName>
    </submittedName>
</protein>
<dbReference type="AlphaFoldDB" id="A0A2M4B779"/>
<name>A0A2M4B779_9DIPT</name>
<evidence type="ECO:0000313" key="2">
    <source>
        <dbReference type="EMBL" id="MBW48886.1"/>
    </source>
</evidence>